<dbReference type="EMBL" id="CADCVY010000051">
    <property type="protein sequence ID" value="CAA9499548.1"/>
    <property type="molecule type" value="Genomic_DNA"/>
</dbReference>
<keyword evidence="7 10" id="KW-0808">Transferase</keyword>
<comment type="subcellular location">
    <subcellularLocation>
        <location evidence="1">Cytoplasm</location>
    </subcellularLocation>
</comment>
<evidence type="ECO:0000256" key="9">
    <source>
        <dbReference type="NCBIfam" id="TIGR00080"/>
    </source>
</evidence>
<dbReference type="EC" id="2.1.1.77" evidence="3 9"/>
<keyword evidence="8" id="KW-0949">S-adenosyl-L-methionine</keyword>
<evidence type="ECO:0000256" key="1">
    <source>
        <dbReference type="ARBA" id="ARBA00004496"/>
    </source>
</evidence>
<keyword evidence="5" id="KW-0963">Cytoplasm</keyword>
<dbReference type="NCBIfam" id="NF001453">
    <property type="entry name" value="PRK00312.1"/>
    <property type="match status" value="1"/>
</dbReference>
<protein>
    <recommendedName>
        <fullName evidence="4 9">Protein-L-isoaspartate O-methyltransferase</fullName>
        <ecNumber evidence="3 9">2.1.1.77</ecNumber>
    </recommendedName>
</protein>
<dbReference type="Pfam" id="PF01135">
    <property type="entry name" value="PCMT"/>
    <property type="match status" value="1"/>
</dbReference>
<comment type="similarity">
    <text evidence="2">Belongs to the methyltransferase superfamily. L-isoaspartyl/D-aspartyl protein methyltransferase family.</text>
</comment>
<evidence type="ECO:0000256" key="7">
    <source>
        <dbReference type="ARBA" id="ARBA00022679"/>
    </source>
</evidence>
<sequence length="224" mass="24474">MKPLTEQHLSIYRRHMVEIIDMHYDLASDEIGRDALSPGLRRALLHVPRHMFVPEAMMLMSYQDTPLPIGFDKTVSQPFIGALMVDLLGLQAGDRVLEVGTGLGFQAAVMSEMGAEVFSVEVVEEFAEAAIARFNAFGYNVEVRVGDGSRGWAEHAPFDAVLVTAAAAEPLPALLDQLKPEGRMVLPVGSDDVQQLAVVTKQASGEPATRDIMPVRFTRLETVS</sequence>
<evidence type="ECO:0000256" key="5">
    <source>
        <dbReference type="ARBA" id="ARBA00022490"/>
    </source>
</evidence>
<dbReference type="GO" id="GO:0005737">
    <property type="term" value="C:cytoplasm"/>
    <property type="evidence" value="ECO:0007669"/>
    <property type="project" value="UniProtKB-SubCell"/>
</dbReference>
<organism evidence="10">
    <name type="scientific">uncultured Sphingomonas sp</name>
    <dbReference type="NCBI Taxonomy" id="158754"/>
    <lineage>
        <taxon>Bacteria</taxon>
        <taxon>Pseudomonadati</taxon>
        <taxon>Pseudomonadota</taxon>
        <taxon>Alphaproteobacteria</taxon>
        <taxon>Sphingomonadales</taxon>
        <taxon>Sphingomonadaceae</taxon>
        <taxon>Sphingomonas</taxon>
        <taxon>environmental samples</taxon>
    </lineage>
</organism>
<dbReference type="InterPro" id="IPR000682">
    <property type="entry name" value="PCMT"/>
</dbReference>
<evidence type="ECO:0000256" key="8">
    <source>
        <dbReference type="ARBA" id="ARBA00022691"/>
    </source>
</evidence>
<dbReference type="AlphaFoldDB" id="A0A6J4SHI4"/>
<gene>
    <name evidence="10" type="ORF">AVDCRST_MAG44-676</name>
</gene>
<dbReference type="InterPro" id="IPR029063">
    <property type="entry name" value="SAM-dependent_MTases_sf"/>
</dbReference>
<evidence type="ECO:0000256" key="6">
    <source>
        <dbReference type="ARBA" id="ARBA00022603"/>
    </source>
</evidence>
<dbReference type="Gene3D" id="3.40.50.150">
    <property type="entry name" value="Vaccinia Virus protein VP39"/>
    <property type="match status" value="1"/>
</dbReference>
<evidence type="ECO:0000256" key="3">
    <source>
        <dbReference type="ARBA" id="ARBA00011890"/>
    </source>
</evidence>
<dbReference type="GO" id="GO:0030091">
    <property type="term" value="P:protein repair"/>
    <property type="evidence" value="ECO:0007669"/>
    <property type="project" value="UniProtKB-UniRule"/>
</dbReference>
<dbReference type="PANTHER" id="PTHR11579:SF0">
    <property type="entry name" value="PROTEIN-L-ISOASPARTATE(D-ASPARTATE) O-METHYLTRANSFERASE"/>
    <property type="match status" value="1"/>
</dbReference>
<proteinExistence type="inferred from homology"/>
<name>A0A6J4SHI4_9SPHN</name>
<keyword evidence="6 10" id="KW-0489">Methyltransferase</keyword>
<evidence type="ECO:0000256" key="4">
    <source>
        <dbReference type="ARBA" id="ARBA00013346"/>
    </source>
</evidence>
<accession>A0A6J4SHI4</accession>
<dbReference type="NCBIfam" id="TIGR00080">
    <property type="entry name" value="pimt"/>
    <property type="match status" value="1"/>
</dbReference>
<dbReference type="GO" id="GO:0032259">
    <property type="term" value="P:methylation"/>
    <property type="evidence" value="ECO:0007669"/>
    <property type="project" value="UniProtKB-KW"/>
</dbReference>
<evidence type="ECO:0000256" key="2">
    <source>
        <dbReference type="ARBA" id="ARBA00005369"/>
    </source>
</evidence>
<dbReference type="SUPFAM" id="SSF53335">
    <property type="entry name" value="S-adenosyl-L-methionine-dependent methyltransferases"/>
    <property type="match status" value="1"/>
</dbReference>
<dbReference type="GO" id="GO:0004719">
    <property type="term" value="F:protein-L-isoaspartate (D-aspartate) O-methyltransferase activity"/>
    <property type="evidence" value="ECO:0007669"/>
    <property type="project" value="UniProtKB-UniRule"/>
</dbReference>
<evidence type="ECO:0000313" key="10">
    <source>
        <dbReference type="EMBL" id="CAA9499548.1"/>
    </source>
</evidence>
<dbReference type="PANTHER" id="PTHR11579">
    <property type="entry name" value="PROTEIN-L-ISOASPARTATE O-METHYLTRANSFERASE"/>
    <property type="match status" value="1"/>
</dbReference>
<reference evidence="10" key="1">
    <citation type="submission" date="2020-02" db="EMBL/GenBank/DDBJ databases">
        <authorList>
            <person name="Meier V. D."/>
        </authorList>
    </citation>
    <scope>NUCLEOTIDE SEQUENCE</scope>
    <source>
        <strain evidence="10">AVDCRST_MAG44</strain>
    </source>
</reference>